<name>A0ABM3KAP5_BACDO</name>
<dbReference type="Gene3D" id="2.40.70.10">
    <property type="entry name" value="Acid Proteases"/>
    <property type="match status" value="1"/>
</dbReference>
<organism evidence="3 4">
    <name type="scientific">Bactrocera dorsalis</name>
    <name type="common">Oriental fruit fly</name>
    <name type="synonym">Dacus dorsalis</name>
    <dbReference type="NCBI Taxonomy" id="27457"/>
    <lineage>
        <taxon>Eukaryota</taxon>
        <taxon>Metazoa</taxon>
        <taxon>Ecdysozoa</taxon>
        <taxon>Arthropoda</taxon>
        <taxon>Hexapoda</taxon>
        <taxon>Insecta</taxon>
        <taxon>Pterygota</taxon>
        <taxon>Neoptera</taxon>
        <taxon>Endopterygota</taxon>
        <taxon>Diptera</taxon>
        <taxon>Brachycera</taxon>
        <taxon>Muscomorpha</taxon>
        <taxon>Tephritoidea</taxon>
        <taxon>Tephritidae</taxon>
        <taxon>Bactrocera</taxon>
        <taxon>Bactrocera</taxon>
    </lineage>
</organism>
<accession>A0ABM3KAP5</accession>
<reference evidence="4" key="2">
    <citation type="submission" date="2025-08" db="UniProtKB">
        <authorList>
            <consortium name="RefSeq"/>
        </authorList>
    </citation>
    <scope>IDENTIFICATION</scope>
    <source>
        <tissue evidence="4">Adult</tissue>
    </source>
</reference>
<evidence type="ECO:0000313" key="3">
    <source>
        <dbReference type="Proteomes" id="UP001652620"/>
    </source>
</evidence>
<evidence type="ECO:0000256" key="1">
    <source>
        <dbReference type="ARBA" id="ARBA00022801"/>
    </source>
</evidence>
<dbReference type="InterPro" id="IPR043128">
    <property type="entry name" value="Rev_trsase/Diguanyl_cyclase"/>
</dbReference>
<evidence type="ECO:0000313" key="4">
    <source>
        <dbReference type="RefSeq" id="XP_049318553.1"/>
    </source>
</evidence>
<dbReference type="InterPro" id="IPR043502">
    <property type="entry name" value="DNA/RNA_pol_sf"/>
</dbReference>
<proteinExistence type="predicted"/>
<sequence>MLHFNNFPSTPQSSAFSKRATGLVATATHETQNPEICQETPCCSKALKTQTLHNENHSRVLLPTAVVSIEHRGELFKLRALIDQGSQRSFIASRAQNRLKLPTKHANYEITGIGGRVVQNSSKIRPITLISPKADKRIQANAIVLPQLTNMLPSYQINSKHWDKISHLTLADPNCNTPAQIDILIGSDLIPQIILEGVEKISKTLLAQNTIFGWVLSGLVAEPVTAMTTQVEEISNEYLNSQLRKFWEVEELSPIPITTPEDQYCEDFYKATTTRSDNGRYVVRLPLKQQFPDTLALGHSRTSAVQQFLSMEKNILREGELKQVYDGVVEEFLHLDHMEEVSPCEKIIRGKFFSFYLPHHAVVKPEKKTTKVRVVFNASRSTSDSLNDILFTGPTLQLDLMLLILNWRIYKYVFNGDVEKMYRQILVHKDDQDFQWIIFRKSANSPLRDFKLKTVTFGVNCAPYLAIRTLHELAEDTKPEFPLATQVLKTQTYVDDILSGSHSLPQAYETLSQVINSLNTAGFPLKKITVNHPHILKNNPKDHLLDTNFLILEK</sequence>
<dbReference type="Pfam" id="PF00078">
    <property type="entry name" value="RVT_1"/>
    <property type="match status" value="1"/>
</dbReference>
<gene>
    <name evidence="4" type="primary">LOC125780351</name>
</gene>
<dbReference type="GeneID" id="125780351"/>
<dbReference type="Proteomes" id="UP001652620">
    <property type="component" value="Chromosome 1"/>
</dbReference>
<evidence type="ECO:0000259" key="2">
    <source>
        <dbReference type="PROSITE" id="PS50175"/>
    </source>
</evidence>
<dbReference type="InterPro" id="IPR021109">
    <property type="entry name" value="Peptidase_aspartic_dom_sf"/>
</dbReference>
<dbReference type="RefSeq" id="XP_049318553.1">
    <property type="nucleotide sequence ID" value="XM_049462596.1"/>
</dbReference>
<keyword evidence="1" id="KW-0378">Hydrolase</keyword>
<dbReference type="InterPro" id="IPR001995">
    <property type="entry name" value="Peptidase_A2_cat"/>
</dbReference>
<keyword evidence="3" id="KW-1185">Reference proteome</keyword>
<dbReference type="PROSITE" id="PS50175">
    <property type="entry name" value="ASP_PROT_RETROV"/>
    <property type="match status" value="1"/>
</dbReference>
<dbReference type="PANTHER" id="PTHR47331">
    <property type="entry name" value="PHD-TYPE DOMAIN-CONTAINING PROTEIN"/>
    <property type="match status" value="1"/>
</dbReference>
<dbReference type="InterPro" id="IPR000477">
    <property type="entry name" value="RT_dom"/>
</dbReference>
<dbReference type="Gene3D" id="3.10.10.10">
    <property type="entry name" value="HIV Type 1 Reverse Transcriptase, subunit A, domain 1"/>
    <property type="match status" value="1"/>
</dbReference>
<protein>
    <submittedName>
        <fullName evidence="4">Uncharacterized protein LOC125780351</fullName>
    </submittedName>
</protein>
<feature type="domain" description="Peptidase A2" evidence="2">
    <location>
        <begin position="78"/>
        <end position="115"/>
    </location>
</feature>
<dbReference type="SUPFAM" id="SSF56672">
    <property type="entry name" value="DNA/RNA polymerases"/>
    <property type="match status" value="1"/>
</dbReference>
<dbReference type="PANTHER" id="PTHR47331:SF1">
    <property type="entry name" value="GAG-LIKE PROTEIN"/>
    <property type="match status" value="1"/>
</dbReference>
<dbReference type="Gene3D" id="3.30.70.270">
    <property type="match status" value="1"/>
</dbReference>
<reference evidence="3" key="1">
    <citation type="submission" date="2025-05" db="UniProtKB">
        <authorList>
            <consortium name="RefSeq"/>
        </authorList>
    </citation>
    <scope>NUCLEOTIDE SEQUENCE [LARGE SCALE GENOMIC DNA]</scope>
</reference>